<feature type="transmembrane region" description="Helical" evidence="1">
    <location>
        <begin position="77"/>
        <end position="97"/>
    </location>
</feature>
<dbReference type="EMBL" id="JAJKBJ010000019">
    <property type="protein sequence ID" value="MCL9685144.1"/>
    <property type="molecule type" value="Genomic_DNA"/>
</dbReference>
<accession>A0A9X2IBS2</accession>
<proteinExistence type="predicted"/>
<organism evidence="2 3">
    <name type="scientific">Legionella maioricensis</name>
    <dbReference type="NCBI Taxonomy" id="2896528"/>
    <lineage>
        <taxon>Bacteria</taxon>
        <taxon>Pseudomonadati</taxon>
        <taxon>Pseudomonadota</taxon>
        <taxon>Gammaproteobacteria</taxon>
        <taxon>Legionellales</taxon>
        <taxon>Legionellaceae</taxon>
        <taxon>Legionella</taxon>
    </lineage>
</organism>
<protein>
    <recommendedName>
        <fullName evidence="4">Coiled-coil protein</fullName>
    </recommendedName>
</protein>
<keyword evidence="1" id="KW-1133">Transmembrane helix</keyword>
<evidence type="ECO:0000313" key="2">
    <source>
        <dbReference type="EMBL" id="MCL9685144.1"/>
    </source>
</evidence>
<sequence>MLNQLKKAKAKTIELPDVFLSERVDSVQFTALGIWLKKKQKGDDETNFLLQSLYASLLKDIETVLCTDQQEQKEKSMFWSVNFKSIALAVAGAIFFGCEGFDGFFAMLGVFSLPAVVFFSAGIIFSVLSLMVLYAFELADLSKGLGITVRHLPEILDIYNKEVEAIKAIRKKINMTYSWHTSSKMLAENLAVIQLLIFRYEALDEARGKLNKLKDSSTLIVAKHATAAVAGFIFFSGGFFAGQTVALEFSGLFIAAVSPTFWPIILASIVVGLAAFSVYWFIERPDMEHLISRWVGLDQEKIDDLCHDVTVKEQKEKLTVLEQNIKLVAARIERVEVLEVHKHELARKNEELIGLRALNIQPGYPESLQKIDPMPPTLLPFNKPPSSLFWRTASDLANRSFATTPYGFHQPSPQSHLVEPLPPILCLNR</sequence>
<feature type="transmembrane region" description="Helical" evidence="1">
    <location>
        <begin position="103"/>
        <end position="136"/>
    </location>
</feature>
<name>A0A9X2IBS2_9GAMM</name>
<reference evidence="2" key="1">
    <citation type="submission" date="2021-11" db="EMBL/GenBank/DDBJ databases">
        <title>Legionella maioricencis sp. nov., a new species isolated from hot water samples in Mallorca.</title>
        <authorList>
            <person name="Crespi S."/>
            <person name="Drasar V."/>
            <person name="Salva-Serra F."/>
            <person name="Jaen-Luchoro D."/>
            <person name="Pineiro-Iglesias B."/>
            <person name="Aliaga F."/>
            <person name="Fernandez-Juarez V."/>
            <person name="Coll G."/>
            <person name="Moore E.R.B."/>
            <person name="Bennasar-Figueras A."/>
        </authorList>
    </citation>
    <scope>NUCLEOTIDE SEQUENCE</scope>
    <source>
        <strain evidence="2">HCPI-6</strain>
    </source>
</reference>
<evidence type="ECO:0000256" key="1">
    <source>
        <dbReference type="SAM" id="Phobius"/>
    </source>
</evidence>
<evidence type="ECO:0000313" key="3">
    <source>
        <dbReference type="Proteomes" id="UP001139721"/>
    </source>
</evidence>
<dbReference type="Proteomes" id="UP001139721">
    <property type="component" value="Unassembled WGS sequence"/>
</dbReference>
<keyword evidence="1" id="KW-0812">Transmembrane</keyword>
<evidence type="ECO:0008006" key="4">
    <source>
        <dbReference type="Google" id="ProtNLM"/>
    </source>
</evidence>
<feature type="transmembrane region" description="Helical" evidence="1">
    <location>
        <begin position="219"/>
        <end position="241"/>
    </location>
</feature>
<feature type="transmembrane region" description="Helical" evidence="1">
    <location>
        <begin position="261"/>
        <end position="282"/>
    </location>
</feature>
<comment type="caution">
    <text evidence="2">The sequence shown here is derived from an EMBL/GenBank/DDBJ whole genome shotgun (WGS) entry which is preliminary data.</text>
</comment>
<keyword evidence="3" id="KW-1185">Reference proteome</keyword>
<dbReference type="RefSeq" id="WP_250422950.1">
    <property type="nucleotide sequence ID" value="NZ_JAJKBJ010000019.1"/>
</dbReference>
<gene>
    <name evidence="2" type="ORF">LOX96_13640</name>
</gene>
<dbReference type="AlphaFoldDB" id="A0A9X2IBS2"/>
<keyword evidence="1" id="KW-0472">Membrane</keyword>